<dbReference type="EMBL" id="CAJVPW010003030">
    <property type="protein sequence ID" value="CAG8517204.1"/>
    <property type="molecule type" value="Genomic_DNA"/>
</dbReference>
<name>A0ACA9LD18_9GLOM</name>
<proteinExistence type="predicted"/>
<sequence>MVQSESSGIEKWLEENKFAQFVFKIGNYIPVVFLIALISWSYYAFVIRLCLLYLLNVNPTQGVVYLILYHPLLVLMVWSYLKATLTLPGYSTDTPIAGSTGSHPSISYHSVEQRRSNSAQNSIDSNSPIHYDDIENRDSSFDVPAAKSNTIILDENGNPISVGSIMYFYLFVVWGTVYCFFVTFATLPPTIQYAQSSYEAIINLDLNWSFLVLIGGIFGLCLIGFAIYHTTLLFSNQTTLESLTKHNYKIKEGGDVTTSKYLNLFDIGKRANFIQVMGPEWYFWFIPVGNSLGDGRSWPLNSYKYNTLCESVENLTKPPQPA</sequence>
<organism evidence="1 2">
    <name type="scientific">Cetraspora pellucida</name>
    <dbReference type="NCBI Taxonomy" id="1433469"/>
    <lineage>
        <taxon>Eukaryota</taxon>
        <taxon>Fungi</taxon>
        <taxon>Fungi incertae sedis</taxon>
        <taxon>Mucoromycota</taxon>
        <taxon>Glomeromycotina</taxon>
        <taxon>Glomeromycetes</taxon>
        <taxon>Diversisporales</taxon>
        <taxon>Gigasporaceae</taxon>
        <taxon>Cetraspora</taxon>
    </lineage>
</organism>
<accession>A0ACA9LD18</accession>
<dbReference type="Proteomes" id="UP000789366">
    <property type="component" value="Unassembled WGS sequence"/>
</dbReference>
<evidence type="ECO:0000313" key="1">
    <source>
        <dbReference type="EMBL" id="CAG8517204.1"/>
    </source>
</evidence>
<gene>
    <name evidence="1" type="ORF">SPELUC_LOCUS3756</name>
</gene>
<protein>
    <submittedName>
        <fullName evidence="1">13583_t:CDS:1</fullName>
    </submittedName>
</protein>
<reference evidence="1" key="1">
    <citation type="submission" date="2021-06" db="EMBL/GenBank/DDBJ databases">
        <authorList>
            <person name="Kallberg Y."/>
            <person name="Tangrot J."/>
            <person name="Rosling A."/>
        </authorList>
    </citation>
    <scope>NUCLEOTIDE SEQUENCE</scope>
    <source>
        <strain evidence="1">28 12/20/2015</strain>
    </source>
</reference>
<evidence type="ECO:0000313" key="2">
    <source>
        <dbReference type="Proteomes" id="UP000789366"/>
    </source>
</evidence>
<keyword evidence="2" id="KW-1185">Reference proteome</keyword>
<comment type="caution">
    <text evidence="1">The sequence shown here is derived from an EMBL/GenBank/DDBJ whole genome shotgun (WGS) entry which is preliminary data.</text>
</comment>